<feature type="chain" id="PRO_5038048515" evidence="1">
    <location>
        <begin position="21"/>
        <end position="186"/>
    </location>
</feature>
<dbReference type="AlphaFoldDB" id="A0A936ZUZ0"/>
<name>A0A936ZUZ0_9FLAO</name>
<comment type="caution">
    <text evidence="2">The sequence shown here is derived from an EMBL/GenBank/DDBJ whole genome shotgun (WGS) entry which is preliminary data.</text>
</comment>
<sequence length="186" mass="20601">MKKTFLFIAFNICVVLGVHAQEISNSIKVNPLALWDGSDLLSYERGITKHSSVLFGAGIGRFRVGGLKYKSQGASLQYRYYFTESINKFYLGALAHYQGGEVIPGEEETIEFALAFFTINRPIYFHSLGGGIKSGYQLANKGGLTLDLNLGISYMPFNYKDHGTITVKLKENGIIPTFGFGLGYSW</sequence>
<gene>
    <name evidence="2" type="ORF">JJQ60_03955</name>
</gene>
<protein>
    <submittedName>
        <fullName evidence="2">DUF3575 domain-containing protein</fullName>
    </submittedName>
</protein>
<evidence type="ECO:0000256" key="1">
    <source>
        <dbReference type="SAM" id="SignalP"/>
    </source>
</evidence>
<dbReference type="Pfam" id="PF12099">
    <property type="entry name" value="DUF3575"/>
    <property type="match status" value="1"/>
</dbReference>
<dbReference type="RefSeq" id="WP_201916837.1">
    <property type="nucleotide sequence ID" value="NZ_BAABAX010000021.1"/>
</dbReference>
<feature type="signal peptide" evidence="1">
    <location>
        <begin position="1"/>
        <end position="20"/>
    </location>
</feature>
<organism evidence="2 3">
    <name type="scientific">Aquimarina mytili</name>
    <dbReference type="NCBI Taxonomy" id="874423"/>
    <lineage>
        <taxon>Bacteria</taxon>
        <taxon>Pseudomonadati</taxon>
        <taxon>Bacteroidota</taxon>
        <taxon>Flavobacteriia</taxon>
        <taxon>Flavobacteriales</taxon>
        <taxon>Flavobacteriaceae</taxon>
        <taxon>Aquimarina</taxon>
    </lineage>
</organism>
<evidence type="ECO:0000313" key="2">
    <source>
        <dbReference type="EMBL" id="MBL0682656.1"/>
    </source>
</evidence>
<dbReference type="Proteomes" id="UP000651057">
    <property type="component" value="Unassembled WGS sequence"/>
</dbReference>
<keyword evidence="3" id="KW-1185">Reference proteome</keyword>
<dbReference type="InterPro" id="IPR021958">
    <property type="entry name" value="DUF3575"/>
</dbReference>
<accession>A0A936ZUZ0</accession>
<reference evidence="2" key="1">
    <citation type="submission" date="2021-01" db="EMBL/GenBank/DDBJ databases">
        <authorList>
            <person name="Zhong Y.L."/>
        </authorList>
    </citation>
    <scope>NUCLEOTIDE SEQUENCE</scope>
    <source>
        <strain evidence="2">KCTC 23302</strain>
    </source>
</reference>
<evidence type="ECO:0000313" key="3">
    <source>
        <dbReference type="Proteomes" id="UP000651057"/>
    </source>
</evidence>
<keyword evidence="1" id="KW-0732">Signal</keyword>
<proteinExistence type="predicted"/>
<dbReference type="EMBL" id="JAERQJ010000001">
    <property type="protein sequence ID" value="MBL0682656.1"/>
    <property type="molecule type" value="Genomic_DNA"/>
</dbReference>